<keyword evidence="1" id="KW-1133">Transmembrane helix</keyword>
<evidence type="ECO:0000313" key="2">
    <source>
        <dbReference type="EMBL" id="PTI74754.1"/>
    </source>
</evidence>
<name>A0A9Q6HN98_9STAP</name>
<evidence type="ECO:0000313" key="3">
    <source>
        <dbReference type="Proteomes" id="UP000241960"/>
    </source>
</evidence>
<dbReference type="Proteomes" id="UP000241960">
    <property type="component" value="Unassembled WGS sequence"/>
</dbReference>
<gene>
    <name evidence="2" type="ORF">BU058_09955</name>
</gene>
<organism evidence="2 3">
    <name type="scientific">Staphylococcus succinus</name>
    <dbReference type="NCBI Taxonomy" id="61015"/>
    <lineage>
        <taxon>Bacteria</taxon>
        <taxon>Bacillati</taxon>
        <taxon>Bacillota</taxon>
        <taxon>Bacilli</taxon>
        <taxon>Bacillales</taxon>
        <taxon>Staphylococcaceae</taxon>
        <taxon>Staphylococcus</taxon>
    </lineage>
</organism>
<dbReference type="EMBL" id="PZFQ01000034">
    <property type="protein sequence ID" value="PTI74754.1"/>
    <property type="molecule type" value="Genomic_DNA"/>
</dbReference>
<keyword evidence="1" id="KW-0472">Membrane</keyword>
<feature type="transmembrane region" description="Helical" evidence="1">
    <location>
        <begin position="131"/>
        <end position="152"/>
    </location>
</feature>
<proteinExistence type="predicted"/>
<reference evidence="2 3" key="1">
    <citation type="journal article" date="2016" name="Front. Microbiol.">
        <title>Comprehensive Phylogenetic Analysis of Bovine Non-aureus Staphylococci Species Based on Whole-Genome Sequencing.</title>
        <authorList>
            <person name="Naushad S."/>
            <person name="Barkema H.W."/>
            <person name="Luby C."/>
            <person name="Condas L.A."/>
            <person name="Nobrega D.B."/>
            <person name="Carson D.A."/>
            <person name="De Buck J."/>
        </authorList>
    </citation>
    <scope>NUCLEOTIDE SEQUENCE [LARGE SCALE GENOMIC DNA]</scope>
    <source>
        <strain evidence="2 3">SNUC 1231</strain>
    </source>
</reference>
<sequence>MTVAQSYLRKIDTDNQTQDFKLAVDEKLNQVEKKTNELLSYYEASNQQSHQQWEAHKKLMDGRFKDNDKVIQKYNQSLNLMTKGITSMFFVVAIIALVAFICGPVGELFGVSNWYAWINEEVKTQESAWRYLLLLLYSVPYIIFAFIIWGILKAFDSLK</sequence>
<protein>
    <recommendedName>
        <fullName evidence="4">Mobilization protein</fullName>
    </recommendedName>
</protein>
<feature type="transmembrane region" description="Helical" evidence="1">
    <location>
        <begin position="88"/>
        <end position="111"/>
    </location>
</feature>
<evidence type="ECO:0008006" key="4">
    <source>
        <dbReference type="Google" id="ProtNLM"/>
    </source>
</evidence>
<comment type="caution">
    <text evidence="2">The sequence shown here is derived from an EMBL/GenBank/DDBJ whole genome shotgun (WGS) entry which is preliminary data.</text>
</comment>
<evidence type="ECO:0000256" key="1">
    <source>
        <dbReference type="SAM" id="Phobius"/>
    </source>
</evidence>
<keyword evidence="1" id="KW-0812">Transmembrane</keyword>
<dbReference type="AlphaFoldDB" id="A0A9Q6HN98"/>
<accession>A0A9Q6HN98</accession>